<evidence type="ECO:0000313" key="2">
    <source>
        <dbReference type="EMBL" id="CAL4200201.1"/>
    </source>
</evidence>
<keyword evidence="3" id="KW-1185">Reference proteome</keyword>
<gene>
    <name evidence="2" type="ORF">MNOR_LOCUS37507</name>
</gene>
<evidence type="ECO:0000256" key="1">
    <source>
        <dbReference type="SAM" id="Phobius"/>
    </source>
</evidence>
<dbReference type="AlphaFoldDB" id="A0AAV2SJG5"/>
<keyword evidence="1" id="KW-0812">Transmembrane</keyword>
<accession>A0AAV2SJG5</accession>
<keyword evidence="1" id="KW-0472">Membrane</keyword>
<keyword evidence="1" id="KW-1133">Transmembrane helix</keyword>
<feature type="transmembrane region" description="Helical" evidence="1">
    <location>
        <begin position="78"/>
        <end position="100"/>
    </location>
</feature>
<sequence length="118" mass="13782">MPKMVSKNHAWSGQEDRECNYTLRTLKIYVNGVQQVHYLQNTIDTNCHGPKCRTAFSVVLPTPGMGFWDHFWHVWDFFFFKILWSITLKIVIVAFSWPLISKGPTKMLNIGFWGLGLF</sequence>
<name>A0AAV2SJG5_MEGNR</name>
<reference evidence="2 3" key="1">
    <citation type="submission" date="2024-05" db="EMBL/GenBank/DDBJ databases">
        <authorList>
            <person name="Wallberg A."/>
        </authorList>
    </citation>
    <scope>NUCLEOTIDE SEQUENCE [LARGE SCALE GENOMIC DNA]</scope>
</reference>
<evidence type="ECO:0000313" key="3">
    <source>
        <dbReference type="Proteomes" id="UP001497623"/>
    </source>
</evidence>
<dbReference type="Proteomes" id="UP001497623">
    <property type="component" value="Unassembled WGS sequence"/>
</dbReference>
<organism evidence="2 3">
    <name type="scientific">Meganyctiphanes norvegica</name>
    <name type="common">Northern krill</name>
    <name type="synonym">Thysanopoda norvegica</name>
    <dbReference type="NCBI Taxonomy" id="48144"/>
    <lineage>
        <taxon>Eukaryota</taxon>
        <taxon>Metazoa</taxon>
        <taxon>Ecdysozoa</taxon>
        <taxon>Arthropoda</taxon>
        <taxon>Crustacea</taxon>
        <taxon>Multicrustacea</taxon>
        <taxon>Malacostraca</taxon>
        <taxon>Eumalacostraca</taxon>
        <taxon>Eucarida</taxon>
        <taxon>Euphausiacea</taxon>
        <taxon>Euphausiidae</taxon>
        <taxon>Meganyctiphanes</taxon>
    </lineage>
</organism>
<proteinExistence type="predicted"/>
<comment type="caution">
    <text evidence="2">The sequence shown here is derived from an EMBL/GenBank/DDBJ whole genome shotgun (WGS) entry which is preliminary data.</text>
</comment>
<protein>
    <submittedName>
        <fullName evidence="2">Uncharacterized protein</fullName>
    </submittedName>
</protein>
<dbReference type="EMBL" id="CAXKWB010076196">
    <property type="protein sequence ID" value="CAL4200201.1"/>
    <property type="molecule type" value="Genomic_DNA"/>
</dbReference>